<name>A0A080ZTQ0_PHYNI</name>
<evidence type="ECO:0000313" key="4">
    <source>
        <dbReference type="EMBL" id="ETO70011.1"/>
    </source>
</evidence>
<keyword evidence="2" id="KW-0560">Oxidoreductase</keyword>
<dbReference type="EMBL" id="ANJA01002433">
    <property type="protein sequence ID" value="ETO70011.1"/>
    <property type="molecule type" value="Genomic_DNA"/>
</dbReference>
<sequence length="281" mass="30618">MSVYTKFAIIGAGGVGGVVADELLNKANAVSVVILTRDESKPELQAFKARGATLYQVSYDNETAVKKALIGSEVVVSAVSPTNMVVQKAIVHAAKLADIQLFVPAEYGLKVTEGPSAIKKEVQELIKELQIPITIFYSGLFAEFLPHFLGHNYGEGYMNVVGKGQTAVSITARADVGRFVAHVLSTAPKNELDGAKIPFEAERLSPLQIHELAEKKLNKKIDIHYVDYEENKKKTDTDAMAFITATVEDGRGVVGTKQEVQENMAKFFPNWKPAKYASFIA</sequence>
<dbReference type="InterPro" id="IPR008030">
    <property type="entry name" value="NmrA-like"/>
</dbReference>
<dbReference type="Gene3D" id="3.90.25.10">
    <property type="entry name" value="UDP-galactose 4-epimerase, domain 1"/>
    <property type="match status" value="1"/>
</dbReference>
<organism evidence="4 5">
    <name type="scientific">Phytophthora nicotianae P1976</name>
    <dbReference type="NCBI Taxonomy" id="1317066"/>
    <lineage>
        <taxon>Eukaryota</taxon>
        <taxon>Sar</taxon>
        <taxon>Stramenopiles</taxon>
        <taxon>Oomycota</taxon>
        <taxon>Peronosporomycetes</taxon>
        <taxon>Peronosporales</taxon>
        <taxon>Peronosporaceae</taxon>
        <taxon>Phytophthora</taxon>
    </lineage>
</organism>
<dbReference type="OrthoDB" id="102892at2759"/>
<protein>
    <recommendedName>
        <fullName evidence="3">NmrA-like domain-containing protein</fullName>
    </recommendedName>
</protein>
<dbReference type="SUPFAM" id="SSF51735">
    <property type="entry name" value="NAD(P)-binding Rossmann-fold domains"/>
    <property type="match status" value="1"/>
</dbReference>
<dbReference type="Pfam" id="PF05368">
    <property type="entry name" value="NmrA"/>
    <property type="match status" value="1"/>
</dbReference>
<gene>
    <name evidence="4" type="ORF">F444_13486</name>
</gene>
<dbReference type="InterPro" id="IPR036291">
    <property type="entry name" value="NAD(P)-bd_dom_sf"/>
</dbReference>
<dbReference type="Gene3D" id="3.40.50.720">
    <property type="entry name" value="NAD(P)-binding Rossmann-like Domain"/>
    <property type="match status" value="1"/>
</dbReference>
<dbReference type="PANTHER" id="PTHR47706:SF9">
    <property type="entry name" value="NMRA-LIKE DOMAIN-CONTAINING PROTEIN-RELATED"/>
    <property type="match status" value="1"/>
</dbReference>
<keyword evidence="1" id="KW-0521">NADP</keyword>
<accession>A0A080ZTQ0</accession>
<dbReference type="AlphaFoldDB" id="A0A080ZTQ0"/>
<dbReference type="InterPro" id="IPR051609">
    <property type="entry name" value="NmrA/Isoflavone_reductase-like"/>
</dbReference>
<evidence type="ECO:0000256" key="1">
    <source>
        <dbReference type="ARBA" id="ARBA00022857"/>
    </source>
</evidence>
<evidence type="ECO:0000256" key="2">
    <source>
        <dbReference type="ARBA" id="ARBA00023002"/>
    </source>
</evidence>
<evidence type="ECO:0000259" key="3">
    <source>
        <dbReference type="Pfam" id="PF05368"/>
    </source>
</evidence>
<reference evidence="4 5" key="1">
    <citation type="submission" date="2013-11" db="EMBL/GenBank/DDBJ databases">
        <title>The Genome Sequence of Phytophthora parasitica P1976.</title>
        <authorList>
            <consortium name="The Broad Institute Genomics Platform"/>
            <person name="Russ C."/>
            <person name="Tyler B."/>
            <person name="Panabieres F."/>
            <person name="Shan W."/>
            <person name="Tripathy S."/>
            <person name="Grunwald N."/>
            <person name="Machado M."/>
            <person name="Johnson C.S."/>
            <person name="Walker B."/>
            <person name="Young S."/>
            <person name="Zeng Q."/>
            <person name="Gargeya S."/>
            <person name="Fitzgerald M."/>
            <person name="Haas B."/>
            <person name="Abouelleil A."/>
            <person name="Allen A.W."/>
            <person name="Alvarado L."/>
            <person name="Arachchi H.M."/>
            <person name="Berlin A.M."/>
            <person name="Chapman S.B."/>
            <person name="Gainer-Dewar J."/>
            <person name="Goldberg J."/>
            <person name="Griggs A."/>
            <person name="Gujja S."/>
            <person name="Hansen M."/>
            <person name="Howarth C."/>
            <person name="Imamovic A."/>
            <person name="Ireland A."/>
            <person name="Larimer J."/>
            <person name="McCowan C."/>
            <person name="Murphy C."/>
            <person name="Pearson M."/>
            <person name="Poon T.W."/>
            <person name="Priest M."/>
            <person name="Roberts A."/>
            <person name="Saif S."/>
            <person name="Shea T."/>
            <person name="Sisk P."/>
            <person name="Sykes S."/>
            <person name="Wortman J."/>
            <person name="Nusbaum C."/>
            <person name="Birren B."/>
        </authorList>
    </citation>
    <scope>NUCLEOTIDE SEQUENCE [LARGE SCALE GENOMIC DNA]</scope>
    <source>
        <strain evidence="4 5">P1976</strain>
    </source>
</reference>
<feature type="domain" description="NmrA-like" evidence="3">
    <location>
        <begin position="7"/>
        <end position="269"/>
    </location>
</feature>
<comment type="caution">
    <text evidence="4">The sequence shown here is derived from an EMBL/GenBank/DDBJ whole genome shotgun (WGS) entry which is preliminary data.</text>
</comment>
<evidence type="ECO:0000313" key="5">
    <source>
        <dbReference type="Proteomes" id="UP000028582"/>
    </source>
</evidence>
<dbReference type="Proteomes" id="UP000028582">
    <property type="component" value="Unassembled WGS sequence"/>
</dbReference>
<proteinExistence type="predicted"/>
<dbReference type="GO" id="GO:0016491">
    <property type="term" value="F:oxidoreductase activity"/>
    <property type="evidence" value="ECO:0007669"/>
    <property type="project" value="UniProtKB-KW"/>
</dbReference>
<dbReference type="PANTHER" id="PTHR47706">
    <property type="entry name" value="NMRA-LIKE FAMILY PROTEIN"/>
    <property type="match status" value="1"/>
</dbReference>